<evidence type="ECO:0000313" key="2">
    <source>
        <dbReference type="Proteomes" id="UP000695022"/>
    </source>
</evidence>
<dbReference type="InterPro" id="IPR038623">
    <property type="entry name" value="STING_C_sf"/>
</dbReference>
<proteinExistence type="predicted"/>
<evidence type="ECO:0000313" key="3">
    <source>
        <dbReference type="RefSeq" id="XP_014670246.1"/>
    </source>
</evidence>
<dbReference type="Gene3D" id="3.40.50.12100">
    <property type="entry name" value="Stimulator of interferon genes protein"/>
    <property type="match status" value="1"/>
</dbReference>
<protein>
    <submittedName>
        <fullName evidence="3">Stimulator of interferon genes protein-like</fullName>
    </submittedName>
</protein>
<dbReference type="PANTHER" id="PTHR34339:SF1">
    <property type="entry name" value="STIMULATOR OF INTERFERON GENES PROTEIN"/>
    <property type="match status" value="1"/>
</dbReference>
<gene>
    <name evidence="3" type="primary">LOC106811207</name>
</gene>
<organism evidence="2 3">
    <name type="scientific">Priapulus caudatus</name>
    <name type="common">Priapulid worm</name>
    <dbReference type="NCBI Taxonomy" id="37621"/>
    <lineage>
        <taxon>Eukaryota</taxon>
        <taxon>Metazoa</taxon>
        <taxon>Ecdysozoa</taxon>
        <taxon>Scalidophora</taxon>
        <taxon>Priapulida</taxon>
        <taxon>Priapulimorpha</taxon>
        <taxon>Priapulimorphida</taxon>
        <taxon>Priapulidae</taxon>
        <taxon>Priapulus</taxon>
    </lineage>
</organism>
<feature type="domain" description="STING ligand-binding" evidence="1">
    <location>
        <begin position="6"/>
        <end position="88"/>
    </location>
</feature>
<name>A0ABM1EDH5_PRICU</name>
<reference evidence="3" key="1">
    <citation type="submission" date="2025-08" db="UniProtKB">
        <authorList>
            <consortium name="RefSeq"/>
        </authorList>
    </citation>
    <scope>IDENTIFICATION</scope>
</reference>
<dbReference type="InterPro" id="IPR055432">
    <property type="entry name" value="STING_LBD"/>
</dbReference>
<dbReference type="GeneID" id="106811207"/>
<dbReference type="Pfam" id="PF15009">
    <property type="entry name" value="STING_LBD"/>
    <property type="match status" value="1"/>
</dbReference>
<dbReference type="PANTHER" id="PTHR34339">
    <property type="entry name" value="STIMULATOR OF INTERFERON GENES PROTEIN"/>
    <property type="match status" value="1"/>
</dbReference>
<dbReference type="Gene3D" id="1.20.5.5200">
    <property type="match status" value="1"/>
</dbReference>
<dbReference type="InterPro" id="IPR029158">
    <property type="entry name" value="STING"/>
</dbReference>
<dbReference type="RefSeq" id="XP_014670246.1">
    <property type="nucleotide sequence ID" value="XM_014814760.1"/>
</dbReference>
<evidence type="ECO:0000259" key="1">
    <source>
        <dbReference type="Pfam" id="PF15009"/>
    </source>
</evidence>
<dbReference type="Proteomes" id="UP000695022">
    <property type="component" value="Unplaced"/>
</dbReference>
<keyword evidence="2" id="KW-1185">Reference proteome</keyword>
<accession>A0ABM1EDH5</accession>
<sequence length="92" mass="10037">MAKVSIGEGLAYNYYTGYLSMVLTSLAERITSSKFGKSTKNKKLILLIPANGEIPANLQEVDGNVRPVGKLDPLVIDRAGCKRKYSNNDDCV</sequence>